<sequence>MDLKDQFEYEEAQIALEQRQVDIDKRRLELKRRREDMFHRTEIDLTEDSDEETEVRRVLVKQEIKREEPPTNSTLLQQADATTVRSPQQDAATDTTKSMANGKHGKLLLRWAVTKAKTAGATTVAPATLTVTPMSTNPTIPPVVEPYCFVNLAPALMQGRETPFSKNAVFAPDPTVQTIAKPAEVSQPATRERSLEQSSSGERDSSQSMSTHVAIPTTTPTFASRRRNRRAKPPCGIVHDYWILLKRYFRDDAGLEMRQASAFEKLTHLYSLRLGKGPSADTPAILHQRFDKIVEELDGGGAEAWPLLPHKLKWISSFSLVWWPACKSIPRQAERERLLDKVIRDIKEHKYNEEEANELRITPVATLFRRKPQSQPSEED</sequence>
<feature type="region of interest" description="Disordered" evidence="1">
    <location>
        <begin position="64"/>
        <end position="101"/>
    </location>
</feature>
<dbReference type="EMBL" id="JAPDRN010000011">
    <property type="protein sequence ID" value="KAJ9641700.1"/>
    <property type="molecule type" value="Genomic_DNA"/>
</dbReference>
<name>A0AA39D085_9EURO</name>
<feature type="compositionally biased region" description="Basic and acidic residues" evidence="1">
    <location>
        <begin position="190"/>
        <end position="205"/>
    </location>
</feature>
<comment type="caution">
    <text evidence="2">The sequence shown here is derived from an EMBL/GenBank/DDBJ whole genome shotgun (WGS) entry which is preliminary data.</text>
</comment>
<protein>
    <submittedName>
        <fullName evidence="2">Uncharacterized protein</fullName>
    </submittedName>
</protein>
<keyword evidence="3" id="KW-1185">Reference proteome</keyword>
<accession>A0AA39D085</accession>
<evidence type="ECO:0000313" key="2">
    <source>
        <dbReference type="EMBL" id="KAJ9641700.1"/>
    </source>
</evidence>
<evidence type="ECO:0000313" key="3">
    <source>
        <dbReference type="Proteomes" id="UP001172681"/>
    </source>
</evidence>
<organism evidence="2 3">
    <name type="scientific">Knufia peltigerae</name>
    <dbReference type="NCBI Taxonomy" id="1002370"/>
    <lineage>
        <taxon>Eukaryota</taxon>
        <taxon>Fungi</taxon>
        <taxon>Dikarya</taxon>
        <taxon>Ascomycota</taxon>
        <taxon>Pezizomycotina</taxon>
        <taxon>Eurotiomycetes</taxon>
        <taxon>Chaetothyriomycetidae</taxon>
        <taxon>Chaetothyriales</taxon>
        <taxon>Trichomeriaceae</taxon>
        <taxon>Knufia</taxon>
    </lineage>
</organism>
<feature type="compositionally biased region" description="Polar residues" evidence="1">
    <location>
        <begin position="70"/>
        <end position="99"/>
    </location>
</feature>
<dbReference type="Proteomes" id="UP001172681">
    <property type="component" value="Unassembled WGS sequence"/>
</dbReference>
<evidence type="ECO:0000256" key="1">
    <source>
        <dbReference type="SAM" id="MobiDB-lite"/>
    </source>
</evidence>
<dbReference type="AlphaFoldDB" id="A0AA39D085"/>
<proteinExistence type="predicted"/>
<reference evidence="2" key="1">
    <citation type="submission" date="2022-10" db="EMBL/GenBank/DDBJ databases">
        <title>Culturing micro-colonial fungi from biological soil crusts in the Mojave desert and describing Neophaeococcomyces mojavensis, and introducing the new genera and species Taxawa tesnikishii.</title>
        <authorList>
            <person name="Kurbessoian T."/>
            <person name="Stajich J.E."/>
        </authorList>
    </citation>
    <scope>NUCLEOTIDE SEQUENCE</scope>
    <source>
        <strain evidence="2">TK_35</strain>
    </source>
</reference>
<gene>
    <name evidence="2" type="ORF">H2204_002762</name>
</gene>
<feature type="region of interest" description="Disordered" evidence="1">
    <location>
        <begin position="180"/>
        <end position="229"/>
    </location>
</feature>